<accession>A0A3E1YH90</accession>
<gene>
    <name evidence="1" type="ORF">DVR12_03135</name>
</gene>
<sequence length="221" mass="25234">MELNKRLVMKSFVLLIIIVLLSVAVKAQTTAEWFQQKKTQREYLAKQVALLQQYLGYLKKGYNISKTGLNTISKIKDGDFTLHDVFFKSLGLVNSSIIHYSKTGLLLSSISRIDKVCAQVMVRVGAEDWYNAEDVAYINTIMQNIQRENEGSLSQFMAVAVPGKLQLTDDQRLSRLDGIYADVSDRDEFVNTFLQELLVLKRQRINEKSDANMVRQIYGLK</sequence>
<dbReference type="EMBL" id="QPMM01000001">
    <property type="protein sequence ID" value="RFS26795.1"/>
    <property type="molecule type" value="Genomic_DNA"/>
</dbReference>
<reference evidence="1 2" key="1">
    <citation type="submission" date="2018-07" db="EMBL/GenBank/DDBJ databases">
        <title>Chitinophaga K2CV101002-2 sp. nov., isolated from a monsoon evergreen broad-leaved forest soil.</title>
        <authorList>
            <person name="Lv Y."/>
        </authorList>
    </citation>
    <scope>NUCLEOTIDE SEQUENCE [LARGE SCALE GENOMIC DNA]</scope>
    <source>
        <strain evidence="1 2">GDMCC 1.1288</strain>
    </source>
</reference>
<comment type="caution">
    <text evidence="1">The sequence shown here is derived from an EMBL/GenBank/DDBJ whole genome shotgun (WGS) entry which is preliminary data.</text>
</comment>
<organism evidence="1 2">
    <name type="scientific">Chitinophaga silvatica</name>
    <dbReference type="NCBI Taxonomy" id="2282649"/>
    <lineage>
        <taxon>Bacteria</taxon>
        <taxon>Pseudomonadati</taxon>
        <taxon>Bacteroidota</taxon>
        <taxon>Chitinophagia</taxon>
        <taxon>Chitinophagales</taxon>
        <taxon>Chitinophagaceae</taxon>
        <taxon>Chitinophaga</taxon>
    </lineage>
</organism>
<evidence type="ECO:0000313" key="1">
    <source>
        <dbReference type="EMBL" id="RFS26795.1"/>
    </source>
</evidence>
<proteinExistence type="predicted"/>
<name>A0A3E1YH90_9BACT</name>
<protein>
    <recommendedName>
        <fullName evidence="3">TerB family tellurite resistance protein</fullName>
    </recommendedName>
</protein>
<evidence type="ECO:0008006" key="3">
    <source>
        <dbReference type="Google" id="ProtNLM"/>
    </source>
</evidence>
<keyword evidence="2" id="KW-1185">Reference proteome</keyword>
<dbReference type="AlphaFoldDB" id="A0A3E1YH90"/>
<evidence type="ECO:0000313" key="2">
    <source>
        <dbReference type="Proteomes" id="UP000260644"/>
    </source>
</evidence>
<dbReference type="Proteomes" id="UP000260644">
    <property type="component" value="Unassembled WGS sequence"/>
</dbReference>